<comment type="caution">
    <text evidence="2">The sequence shown here is derived from an EMBL/GenBank/DDBJ whole genome shotgun (WGS) entry which is preliminary data.</text>
</comment>
<keyword evidence="3" id="KW-1185">Reference proteome</keyword>
<protein>
    <recommendedName>
        <fullName evidence="1">Reverse transcriptase zinc-binding domain-containing protein</fullName>
    </recommendedName>
</protein>
<gene>
    <name evidence="2" type="ORF">ATC70_008940</name>
</gene>
<evidence type="ECO:0000313" key="3">
    <source>
        <dbReference type="Proteomes" id="UP001304243"/>
    </source>
</evidence>
<evidence type="ECO:0000313" key="2">
    <source>
        <dbReference type="EMBL" id="KAK4518718.1"/>
    </source>
</evidence>
<dbReference type="AlphaFoldDB" id="A0AAN7DKF0"/>
<dbReference type="RefSeq" id="XP_064685384.1">
    <property type="nucleotide sequence ID" value="XM_064828182.1"/>
</dbReference>
<proteinExistence type="predicted"/>
<accession>A0AAN7DKF0</accession>
<dbReference type="Proteomes" id="UP001304243">
    <property type="component" value="Unassembled WGS sequence"/>
</dbReference>
<organism evidence="2 3">
    <name type="scientific">Mucor velutinosus</name>
    <dbReference type="NCBI Taxonomy" id="708070"/>
    <lineage>
        <taxon>Eukaryota</taxon>
        <taxon>Fungi</taxon>
        <taxon>Fungi incertae sedis</taxon>
        <taxon>Mucoromycota</taxon>
        <taxon>Mucoromycotina</taxon>
        <taxon>Mucoromycetes</taxon>
        <taxon>Mucorales</taxon>
        <taxon>Mucorineae</taxon>
        <taxon>Mucoraceae</taxon>
        <taxon>Mucor</taxon>
    </lineage>
</organism>
<dbReference type="EMBL" id="JASEJX010000012">
    <property type="protein sequence ID" value="KAK4518718.1"/>
    <property type="molecule type" value="Genomic_DNA"/>
</dbReference>
<name>A0AAN7DKF0_9FUNG</name>
<dbReference type="Pfam" id="PF13966">
    <property type="entry name" value="zf-RVT"/>
    <property type="match status" value="1"/>
</dbReference>
<dbReference type="InterPro" id="IPR026960">
    <property type="entry name" value="RVT-Znf"/>
</dbReference>
<sequence length="468" mass="54660">MHDRTSPDPVTYLGYPICSSLSQRNLAFQQLYNNIQQCIHIHSQRNLSIRGRATVLNTLIFSKLWHPRHHGGLQVLDPIVQQQALQWRWICPLILAACHSPLLPTYTTPSIPLLQYTLQWYFHSTAFSDYFYYLLFPTARQTIWFQHRPSPHQAFLNILTNVITTMDRIPRSFTTCHLDFHTETTRNRCAYLDFDLQVIRLRNWTFLEFCHYPRISHRVARWIEEGQIYLQPFFLALCRQAPRHSFTGASFGASPHNIRPLIRRLIKPITPLPPTVPLNSIQYYKHLVSTEMPTINTSPLSPSQWRLFRKLPILLQSRTVWYRLIHRKIPSKSILHHFIPTTHPSPSCSLCLTQSPEDIQHFFFTCPLKLAVWRFLATTYLSHTPMTDDALLPFLHGIQTLSIAEPTRSASLSFPELTVYQVFATSLLCIWQAHWRSIFDHVPFVTLNVNTSIARSLSRLESELQFDL</sequence>
<dbReference type="GeneID" id="89952626"/>
<reference evidence="2 3" key="1">
    <citation type="submission" date="2022-11" db="EMBL/GenBank/DDBJ databases">
        <title>Mucor velutinosus strain NIH1002 WGS.</title>
        <authorList>
            <person name="Subramanian P."/>
            <person name="Mullikin J.C."/>
            <person name="Segre J.A."/>
            <person name="Zelazny A.M."/>
        </authorList>
    </citation>
    <scope>NUCLEOTIDE SEQUENCE [LARGE SCALE GENOMIC DNA]</scope>
    <source>
        <strain evidence="2 3">NIH1002</strain>
    </source>
</reference>
<feature type="domain" description="Reverse transcriptase zinc-binding" evidence="1">
    <location>
        <begin position="304"/>
        <end position="373"/>
    </location>
</feature>
<evidence type="ECO:0000259" key="1">
    <source>
        <dbReference type="Pfam" id="PF13966"/>
    </source>
</evidence>